<dbReference type="EMBL" id="JACWEZ010000001">
    <property type="protein sequence ID" value="MBD1221277.1"/>
    <property type="molecule type" value="Genomic_DNA"/>
</dbReference>
<protein>
    <submittedName>
        <fullName evidence="9">Sodium:solute symporter family protein</fullName>
    </submittedName>
</protein>
<dbReference type="InterPro" id="IPR038377">
    <property type="entry name" value="Na/Glc_symporter_sf"/>
</dbReference>
<dbReference type="PROSITE" id="PS50283">
    <property type="entry name" value="NA_SOLUT_SYMP_3"/>
    <property type="match status" value="1"/>
</dbReference>
<feature type="transmembrane region" description="Helical" evidence="8">
    <location>
        <begin position="158"/>
        <end position="177"/>
    </location>
</feature>
<feature type="transmembrane region" description="Helical" evidence="8">
    <location>
        <begin position="51"/>
        <end position="68"/>
    </location>
</feature>
<evidence type="ECO:0000256" key="6">
    <source>
        <dbReference type="ARBA" id="ARBA00023136"/>
    </source>
</evidence>
<dbReference type="InterPro" id="IPR001734">
    <property type="entry name" value="Na/solute_symporter"/>
</dbReference>
<feature type="transmembrane region" description="Helical" evidence="8">
    <location>
        <begin position="447"/>
        <end position="469"/>
    </location>
</feature>
<feature type="transmembrane region" description="Helical" evidence="8">
    <location>
        <begin position="394"/>
        <end position="415"/>
    </location>
</feature>
<evidence type="ECO:0000313" key="10">
    <source>
        <dbReference type="Proteomes" id="UP000621631"/>
    </source>
</evidence>
<dbReference type="Pfam" id="PF00474">
    <property type="entry name" value="SSF"/>
    <property type="match status" value="1"/>
</dbReference>
<keyword evidence="3" id="KW-0813">Transport</keyword>
<dbReference type="CDD" id="cd10322">
    <property type="entry name" value="SLC5sbd"/>
    <property type="match status" value="1"/>
</dbReference>
<feature type="transmembrane region" description="Helical" evidence="8">
    <location>
        <begin position="6"/>
        <end position="30"/>
    </location>
</feature>
<proteinExistence type="inferred from homology"/>
<feature type="transmembrane region" description="Helical" evidence="8">
    <location>
        <begin position="229"/>
        <end position="253"/>
    </location>
</feature>
<feature type="transmembrane region" description="Helical" evidence="8">
    <location>
        <begin position="422"/>
        <end position="441"/>
    </location>
</feature>
<feature type="transmembrane region" description="Helical" evidence="8">
    <location>
        <begin position="274"/>
        <end position="297"/>
    </location>
</feature>
<dbReference type="RefSeq" id="WP_121616402.1">
    <property type="nucleotide sequence ID" value="NZ_CP033049.1"/>
</dbReference>
<comment type="similarity">
    <text evidence="2 7">Belongs to the sodium:solute symporter (SSF) (TC 2.A.21) family.</text>
</comment>
<feature type="transmembrane region" description="Helical" evidence="8">
    <location>
        <begin position="80"/>
        <end position="98"/>
    </location>
</feature>
<name>A0ABR7VH57_VIRHA</name>
<feature type="transmembrane region" description="Helical" evidence="8">
    <location>
        <begin position="371"/>
        <end position="388"/>
    </location>
</feature>
<accession>A0ABR7VH57</accession>
<gene>
    <name evidence="9" type="ORF">IC602_01460</name>
</gene>
<dbReference type="Gene3D" id="1.20.1730.10">
    <property type="entry name" value="Sodium/glucose cotransporter"/>
    <property type="match status" value="1"/>
</dbReference>
<evidence type="ECO:0000256" key="2">
    <source>
        <dbReference type="ARBA" id="ARBA00006434"/>
    </source>
</evidence>
<keyword evidence="6 8" id="KW-0472">Membrane</keyword>
<feature type="transmembrane region" description="Helical" evidence="8">
    <location>
        <begin position="317"/>
        <end position="350"/>
    </location>
</feature>
<dbReference type="PANTHER" id="PTHR48086">
    <property type="entry name" value="SODIUM/PROLINE SYMPORTER-RELATED"/>
    <property type="match status" value="1"/>
</dbReference>
<comment type="caution">
    <text evidence="9">The sequence shown here is derived from an EMBL/GenBank/DDBJ whole genome shotgun (WGS) entry which is preliminary data.</text>
</comment>
<keyword evidence="10" id="KW-1185">Reference proteome</keyword>
<dbReference type="Proteomes" id="UP000621631">
    <property type="component" value="Unassembled WGS sequence"/>
</dbReference>
<evidence type="ECO:0000256" key="5">
    <source>
        <dbReference type="ARBA" id="ARBA00022989"/>
    </source>
</evidence>
<evidence type="ECO:0000256" key="3">
    <source>
        <dbReference type="ARBA" id="ARBA00022448"/>
    </source>
</evidence>
<dbReference type="PANTHER" id="PTHR48086:SF7">
    <property type="entry name" value="SODIUM-SOLUTE SYMPORTER-RELATED"/>
    <property type="match status" value="1"/>
</dbReference>
<evidence type="ECO:0000256" key="4">
    <source>
        <dbReference type="ARBA" id="ARBA00022692"/>
    </source>
</evidence>
<feature type="transmembrane region" description="Helical" evidence="8">
    <location>
        <begin position="130"/>
        <end position="152"/>
    </location>
</feature>
<evidence type="ECO:0000313" key="9">
    <source>
        <dbReference type="EMBL" id="MBD1221277.1"/>
    </source>
</evidence>
<dbReference type="InterPro" id="IPR050277">
    <property type="entry name" value="Sodium:Solute_Symporter"/>
</dbReference>
<reference evidence="9 10" key="1">
    <citation type="submission" date="2020-09" db="EMBL/GenBank/DDBJ databases">
        <title>Draft Genome Sequences of Oil-Oxidizing Bacteria Halomonas titanicae, Marinobacter lutaoensis, and Virgibacillus halodenitrificans Isolated from Highly Saline Environments.</title>
        <authorList>
            <person name="Grouzdev D.S."/>
            <person name="Sokolova D.S."/>
            <person name="Semenova E.M."/>
            <person name="Borzenkov I.A."/>
            <person name="Bidzhieva S.K."/>
            <person name="Poltaraus A.B."/>
            <person name="Nazina T.N."/>
        </authorList>
    </citation>
    <scope>NUCLEOTIDE SEQUENCE [LARGE SCALE GENOMIC DNA]</scope>
    <source>
        <strain evidence="9 10">VKM B-3472D</strain>
    </source>
</reference>
<keyword evidence="4 8" id="KW-0812">Transmembrane</keyword>
<sequence length="488" mass="53842">MILEQSLKLALIIIVLVYVLLILGVAYYFYRKTKTYDQYNMGGRSMPMIPMILTTVGLGIGGSTLLGYMSDAYALGYGRVWLTMSTTIVFVIFTAFFVKPVRKLGDKHKFFTIGDYAAYRYGKAARLPTFIGNLFAIGALTGLQFVALATILNLLFDVNIVTGIIIAAVFLTIKTYLGGLTAVIWTDAIQGTIQTVGISLLFFVIYFQSGGFGEVAENIQQIPSVDTHYLKIFNIPLSSILIPLLTMGAAVLVRQDTWQRVWASKDINVARNSNWWAALIMALTGAIIIIVGVFARGGLGIETDQPALVYYHVIFEYLPVALGLILFVTLVATILSSADSFFIAGSTMLVTDMVKPFIKSPTGDKMLRYSRLMVLVMGAFGLFLALTIPRLIELWITGSAILAAGILIPIVMGMFWERPSNLAGVTSMWVGILVAVFWQIAGHPFDIHPVFIGMPMCFIVFMIMTFTTFEDKSSIDKKKSLVKVKKVF</sequence>
<evidence type="ECO:0000256" key="8">
    <source>
        <dbReference type="SAM" id="Phobius"/>
    </source>
</evidence>
<organism evidence="9 10">
    <name type="scientific">Virgibacillus halodenitrificans</name>
    <name type="common">Bacillus halodenitrificans</name>
    <dbReference type="NCBI Taxonomy" id="1482"/>
    <lineage>
        <taxon>Bacteria</taxon>
        <taxon>Bacillati</taxon>
        <taxon>Bacillota</taxon>
        <taxon>Bacilli</taxon>
        <taxon>Bacillales</taxon>
        <taxon>Bacillaceae</taxon>
        <taxon>Virgibacillus</taxon>
    </lineage>
</organism>
<comment type="subcellular location">
    <subcellularLocation>
        <location evidence="1">Membrane</location>
        <topology evidence="1">Multi-pass membrane protein</topology>
    </subcellularLocation>
</comment>
<keyword evidence="5 8" id="KW-1133">Transmembrane helix</keyword>
<evidence type="ECO:0000256" key="1">
    <source>
        <dbReference type="ARBA" id="ARBA00004141"/>
    </source>
</evidence>
<evidence type="ECO:0000256" key="7">
    <source>
        <dbReference type="RuleBase" id="RU362091"/>
    </source>
</evidence>